<dbReference type="SUPFAM" id="SSF53474">
    <property type="entry name" value="alpha/beta-Hydrolases"/>
    <property type="match status" value="1"/>
</dbReference>
<dbReference type="PANTHER" id="PTHR43798">
    <property type="entry name" value="MONOACYLGLYCEROL LIPASE"/>
    <property type="match status" value="1"/>
</dbReference>
<dbReference type="EMBL" id="CAJPDR010000923">
    <property type="protein sequence ID" value="CAF9943208.1"/>
    <property type="molecule type" value="Genomic_DNA"/>
</dbReference>
<evidence type="ECO:0000313" key="3">
    <source>
        <dbReference type="Proteomes" id="UP000664203"/>
    </source>
</evidence>
<evidence type="ECO:0000259" key="1">
    <source>
        <dbReference type="Pfam" id="PF00561"/>
    </source>
</evidence>
<dbReference type="Pfam" id="PF00561">
    <property type="entry name" value="Abhydrolase_1"/>
    <property type="match status" value="1"/>
</dbReference>
<accession>A0A8H3JA51</accession>
<dbReference type="OrthoDB" id="408373at2759"/>
<reference evidence="2" key="1">
    <citation type="submission" date="2021-03" db="EMBL/GenBank/DDBJ databases">
        <authorList>
            <person name="Tagirdzhanova G."/>
        </authorList>
    </citation>
    <scope>NUCLEOTIDE SEQUENCE</scope>
</reference>
<proteinExistence type="predicted"/>
<sequence length="233" mass="25868">MDGSMFREIYPSLSKTARVIMYDIRGFGYAQDAPLVQSIAQLADDLGTLLDALSIEVADVFGTSYGGALAQQFAVQYPKRVRSIAVLASIAQGLPIMLDRATNAEKYGLESMMPTTLMRWLRPENIASNTWAVRYARTCVRRARVEQWAAAWKAMAAFEVAERISGIEVPVLAVGGKQDVSMPLEMVSQVAEGSRRGKYIEIDPGTHMMVMEQPERLVEILQEFRRGVDDGQD</sequence>
<comment type="caution">
    <text evidence="2">The sequence shown here is derived from an EMBL/GenBank/DDBJ whole genome shotgun (WGS) entry which is preliminary data.</text>
</comment>
<dbReference type="InterPro" id="IPR000073">
    <property type="entry name" value="AB_hydrolase_1"/>
</dbReference>
<name>A0A8H3JA51_9LECA</name>
<evidence type="ECO:0000313" key="2">
    <source>
        <dbReference type="EMBL" id="CAF9943208.1"/>
    </source>
</evidence>
<protein>
    <recommendedName>
        <fullName evidence="1">AB hydrolase-1 domain-containing protein</fullName>
    </recommendedName>
</protein>
<dbReference type="AlphaFoldDB" id="A0A8H3JA51"/>
<gene>
    <name evidence="2" type="ORF">ALECFALPRED_010840</name>
</gene>
<dbReference type="InterPro" id="IPR029058">
    <property type="entry name" value="AB_hydrolase_fold"/>
</dbReference>
<keyword evidence="3" id="KW-1185">Reference proteome</keyword>
<dbReference type="InterPro" id="IPR050266">
    <property type="entry name" value="AB_hydrolase_sf"/>
</dbReference>
<organism evidence="2 3">
    <name type="scientific">Alectoria fallacina</name>
    <dbReference type="NCBI Taxonomy" id="1903189"/>
    <lineage>
        <taxon>Eukaryota</taxon>
        <taxon>Fungi</taxon>
        <taxon>Dikarya</taxon>
        <taxon>Ascomycota</taxon>
        <taxon>Pezizomycotina</taxon>
        <taxon>Lecanoromycetes</taxon>
        <taxon>OSLEUM clade</taxon>
        <taxon>Lecanoromycetidae</taxon>
        <taxon>Lecanorales</taxon>
        <taxon>Lecanorineae</taxon>
        <taxon>Parmeliaceae</taxon>
        <taxon>Alectoria</taxon>
    </lineage>
</organism>
<dbReference type="Proteomes" id="UP000664203">
    <property type="component" value="Unassembled WGS sequence"/>
</dbReference>
<feature type="domain" description="AB hydrolase-1" evidence="1">
    <location>
        <begin position="4"/>
        <end position="213"/>
    </location>
</feature>
<dbReference type="PRINTS" id="PR00111">
    <property type="entry name" value="ABHYDROLASE"/>
</dbReference>
<dbReference type="Gene3D" id="3.40.50.1820">
    <property type="entry name" value="alpha/beta hydrolase"/>
    <property type="match status" value="1"/>
</dbReference>